<dbReference type="STRING" id="145854.GA0074692_3857"/>
<dbReference type="Gene3D" id="2.160.20.80">
    <property type="entry name" value="E3 ubiquitin-protein ligase SopA"/>
    <property type="match status" value="1"/>
</dbReference>
<evidence type="ECO:0000313" key="2">
    <source>
        <dbReference type="Proteomes" id="UP000198959"/>
    </source>
</evidence>
<evidence type="ECO:0000313" key="1">
    <source>
        <dbReference type="EMBL" id="SCL34540.1"/>
    </source>
</evidence>
<dbReference type="InterPro" id="IPR001646">
    <property type="entry name" value="5peptide_repeat"/>
</dbReference>
<reference evidence="2" key="1">
    <citation type="submission" date="2016-06" db="EMBL/GenBank/DDBJ databases">
        <authorList>
            <person name="Varghese N."/>
            <person name="Submissions Spin"/>
        </authorList>
    </citation>
    <scope>NUCLEOTIDE SEQUENCE [LARGE SCALE GENOMIC DNA]</scope>
    <source>
        <strain evidence="2">DSM 43817</strain>
    </source>
</reference>
<gene>
    <name evidence="1" type="ORF">GA0074692_3857</name>
</gene>
<protein>
    <submittedName>
        <fullName evidence="1">Pentapeptide repeat-containing protein</fullName>
    </submittedName>
</protein>
<dbReference type="EMBL" id="FMHW01000002">
    <property type="protein sequence ID" value="SCL34540.1"/>
    <property type="molecule type" value="Genomic_DNA"/>
</dbReference>
<proteinExistence type="predicted"/>
<name>A0A1C6SYG6_9ACTN</name>
<organism evidence="1 2">
    <name type="scientific">Micromonospora pallida</name>
    <dbReference type="NCBI Taxonomy" id="145854"/>
    <lineage>
        <taxon>Bacteria</taxon>
        <taxon>Bacillati</taxon>
        <taxon>Actinomycetota</taxon>
        <taxon>Actinomycetes</taxon>
        <taxon>Micromonosporales</taxon>
        <taxon>Micromonosporaceae</taxon>
        <taxon>Micromonospora</taxon>
    </lineage>
</organism>
<sequence>MRTTTVGNVRILLPDLDPDDLDSTSELTDDLNDANVEGAAWRGAGLEGVRFRSSRIAGVDLSESTWEAGTLFGCEISRTGFSGAALSGIAIERCAVTGSRFTGTRLTDIRLKDVLFEGCR</sequence>
<dbReference type="Proteomes" id="UP000198959">
    <property type="component" value="Unassembled WGS sequence"/>
</dbReference>
<accession>A0A1C6SYG6</accession>
<dbReference type="AlphaFoldDB" id="A0A1C6SYG6"/>
<dbReference type="Pfam" id="PF00805">
    <property type="entry name" value="Pentapeptide"/>
    <property type="match status" value="1"/>
</dbReference>
<keyword evidence="2" id="KW-1185">Reference proteome</keyword>
<dbReference type="SUPFAM" id="SSF141571">
    <property type="entry name" value="Pentapeptide repeat-like"/>
    <property type="match status" value="1"/>
</dbReference>